<accession>A0AAD5U2A1</accession>
<dbReference type="Proteomes" id="UP001211065">
    <property type="component" value="Unassembled WGS sequence"/>
</dbReference>
<keyword evidence="7 16" id="KW-0732">Signal</keyword>
<dbReference type="InterPro" id="IPR009567">
    <property type="entry name" value="SARAF"/>
</dbReference>
<dbReference type="PANTHER" id="PTHR15929">
    <property type="entry name" value="STORE-OPERATED CALCIUM ENTRY-ASSOCIATED REGULATORY FACTOR"/>
    <property type="match status" value="1"/>
</dbReference>
<keyword evidence="10 15" id="KW-1133">Transmembrane helix</keyword>
<dbReference type="EMBL" id="JADGJW010000366">
    <property type="protein sequence ID" value="KAJ3218756.1"/>
    <property type="molecule type" value="Genomic_DNA"/>
</dbReference>
<evidence type="ECO:0000256" key="12">
    <source>
        <dbReference type="ARBA" id="ARBA00023136"/>
    </source>
</evidence>
<keyword evidence="9" id="KW-0106">Calcium</keyword>
<evidence type="ECO:0000256" key="4">
    <source>
        <dbReference type="ARBA" id="ARBA00022448"/>
    </source>
</evidence>
<keyword evidence="8" id="KW-0256">Endoplasmic reticulum</keyword>
<feature type="region of interest" description="Disordered" evidence="14">
    <location>
        <begin position="304"/>
        <end position="358"/>
    </location>
</feature>
<feature type="region of interest" description="Disordered" evidence="14">
    <location>
        <begin position="218"/>
        <end position="246"/>
    </location>
</feature>
<feature type="compositionally biased region" description="Polar residues" evidence="14">
    <location>
        <begin position="320"/>
        <end position="358"/>
    </location>
</feature>
<sequence length="358" mass="40726">MKFKNSNSNLLLFTAIILSEVCSQRVLLRDIQTLTFQHGRQTKGRRSVVNQMTCIGGDARNHVNIKTIQCKNAGFDGRDVQWNCEANLSDDFEFGNIMVNCEGYDYPDDPYVLAGSCGIEYEIYRSQNKKRNNYDQQGNNNYNQKKNQKSNKKNFYSQKHKSYFGGDSIFSNILGNTFSNIKDIWSFIENLLIFVVVAYLLKQLYSWFTSPSPLGPPPSYSESTHRTSSRTQQNYNSQNHSSSSNSFPKKVFSSFPSLGFFSGFGLGNLFGSSFFGRNRYSGRHYRPNSSYRSNSSWFGRDTHYDHPDSRSDSSDEDNHTYASTTNTRNSGAFPNQNNSDYTSSTSTPVKGFGTTTRR</sequence>
<feature type="signal peptide" evidence="16">
    <location>
        <begin position="1"/>
        <end position="23"/>
    </location>
</feature>
<evidence type="ECO:0000256" key="14">
    <source>
        <dbReference type="SAM" id="MobiDB-lite"/>
    </source>
</evidence>
<keyword evidence="4" id="KW-0813">Transport</keyword>
<dbReference type="GO" id="GO:0006816">
    <property type="term" value="P:calcium ion transport"/>
    <property type="evidence" value="ECO:0007669"/>
    <property type="project" value="UniProtKB-KW"/>
</dbReference>
<keyword evidence="6 15" id="KW-0812">Transmembrane</keyword>
<dbReference type="AlphaFoldDB" id="A0AAD5U2A1"/>
<comment type="subcellular location">
    <subcellularLocation>
        <location evidence="1">Endoplasmic reticulum membrane</location>
        <topology evidence="1">Single-pass type I membrane protein</topology>
    </subcellularLocation>
</comment>
<evidence type="ECO:0000256" key="2">
    <source>
        <dbReference type="ARBA" id="ARBA00006833"/>
    </source>
</evidence>
<dbReference type="PANTHER" id="PTHR15929:SF0">
    <property type="entry name" value="STORE-OPERATED CALCIUM ENTRY-ASSOCIATED REGULATORY FACTOR"/>
    <property type="match status" value="1"/>
</dbReference>
<evidence type="ECO:0000256" key="8">
    <source>
        <dbReference type="ARBA" id="ARBA00022824"/>
    </source>
</evidence>
<keyword evidence="18" id="KW-1185">Reference proteome</keyword>
<keyword evidence="5" id="KW-0109">Calcium transport</keyword>
<evidence type="ECO:0000256" key="15">
    <source>
        <dbReference type="SAM" id="Phobius"/>
    </source>
</evidence>
<evidence type="ECO:0000256" key="6">
    <source>
        <dbReference type="ARBA" id="ARBA00022692"/>
    </source>
</evidence>
<proteinExistence type="inferred from homology"/>
<feature type="compositionally biased region" description="Basic and acidic residues" evidence="14">
    <location>
        <begin position="304"/>
        <end position="319"/>
    </location>
</feature>
<name>A0AAD5U2A1_9FUNG</name>
<evidence type="ECO:0000256" key="5">
    <source>
        <dbReference type="ARBA" id="ARBA00022568"/>
    </source>
</evidence>
<comment type="similarity">
    <text evidence="2">Belongs to the SARAF family.</text>
</comment>
<dbReference type="Pfam" id="PF06682">
    <property type="entry name" value="SARAF"/>
    <property type="match status" value="1"/>
</dbReference>
<feature type="compositionally biased region" description="Low complexity" evidence="14">
    <location>
        <begin position="134"/>
        <end position="145"/>
    </location>
</feature>
<feature type="transmembrane region" description="Helical" evidence="15">
    <location>
        <begin position="184"/>
        <end position="201"/>
    </location>
</feature>
<dbReference type="GO" id="GO:2001256">
    <property type="term" value="P:regulation of store-operated calcium entry"/>
    <property type="evidence" value="ECO:0007669"/>
    <property type="project" value="InterPro"/>
</dbReference>
<evidence type="ECO:0000256" key="11">
    <source>
        <dbReference type="ARBA" id="ARBA00023065"/>
    </source>
</evidence>
<comment type="caution">
    <text evidence="17">The sequence shown here is derived from an EMBL/GenBank/DDBJ whole genome shotgun (WGS) entry which is preliminary data.</text>
</comment>
<keyword evidence="12 15" id="KW-0472">Membrane</keyword>
<reference evidence="17" key="1">
    <citation type="submission" date="2020-05" db="EMBL/GenBank/DDBJ databases">
        <title>Phylogenomic resolution of chytrid fungi.</title>
        <authorList>
            <person name="Stajich J.E."/>
            <person name="Amses K."/>
            <person name="Simmons R."/>
            <person name="Seto K."/>
            <person name="Myers J."/>
            <person name="Bonds A."/>
            <person name="Quandt C.A."/>
            <person name="Barry K."/>
            <person name="Liu P."/>
            <person name="Grigoriev I."/>
            <person name="Longcore J.E."/>
            <person name="James T.Y."/>
        </authorList>
    </citation>
    <scope>NUCLEOTIDE SEQUENCE</scope>
    <source>
        <strain evidence="17">JEL0476</strain>
    </source>
</reference>
<evidence type="ECO:0000256" key="10">
    <source>
        <dbReference type="ARBA" id="ARBA00022989"/>
    </source>
</evidence>
<protein>
    <recommendedName>
        <fullName evidence="3">Store-operated calcium entry-associated regulatory factor</fullName>
    </recommendedName>
    <alternativeName>
        <fullName evidence="13">Transmembrane protein 66</fullName>
    </alternativeName>
</protein>
<evidence type="ECO:0000256" key="16">
    <source>
        <dbReference type="SAM" id="SignalP"/>
    </source>
</evidence>
<organism evidence="17 18">
    <name type="scientific">Clydaea vesicula</name>
    <dbReference type="NCBI Taxonomy" id="447962"/>
    <lineage>
        <taxon>Eukaryota</taxon>
        <taxon>Fungi</taxon>
        <taxon>Fungi incertae sedis</taxon>
        <taxon>Chytridiomycota</taxon>
        <taxon>Chytridiomycota incertae sedis</taxon>
        <taxon>Chytridiomycetes</taxon>
        <taxon>Lobulomycetales</taxon>
        <taxon>Lobulomycetaceae</taxon>
        <taxon>Clydaea</taxon>
    </lineage>
</organism>
<dbReference type="GO" id="GO:0005789">
    <property type="term" value="C:endoplasmic reticulum membrane"/>
    <property type="evidence" value="ECO:0007669"/>
    <property type="project" value="UniProtKB-SubCell"/>
</dbReference>
<evidence type="ECO:0000256" key="13">
    <source>
        <dbReference type="ARBA" id="ARBA00031116"/>
    </source>
</evidence>
<evidence type="ECO:0000256" key="7">
    <source>
        <dbReference type="ARBA" id="ARBA00022729"/>
    </source>
</evidence>
<feature type="region of interest" description="Disordered" evidence="14">
    <location>
        <begin position="130"/>
        <end position="151"/>
    </location>
</feature>
<evidence type="ECO:0000313" key="18">
    <source>
        <dbReference type="Proteomes" id="UP001211065"/>
    </source>
</evidence>
<evidence type="ECO:0000313" key="17">
    <source>
        <dbReference type="EMBL" id="KAJ3218756.1"/>
    </source>
</evidence>
<keyword evidence="11" id="KW-0406">Ion transport</keyword>
<evidence type="ECO:0000256" key="1">
    <source>
        <dbReference type="ARBA" id="ARBA00004115"/>
    </source>
</evidence>
<evidence type="ECO:0000256" key="9">
    <source>
        <dbReference type="ARBA" id="ARBA00022837"/>
    </source>
</evidence>
<feature type="compositionally biased region" description="Low complexity" evidence="14">
    <location>
        <begin position="236"/>
        <end position="246"/>
    </location>
</feature>
<evidence type="ECO:0000256" key="3">
    <source>
        <dbReference type="ARBA" id="ARBA00016584"/>
    </source>
</evidence>
<gene>
    <name evidence="17" type="ORF">HK099_004939</name>
</gene>
<feature type="chain" id="PRO_5042085362" description="Store-operated calcium entry-associated regulatory factor" evidence="16">
    <location>
        <begin position="24"/>
        <end position="358"/>
    </location>
</feature>